<name>A0ABX1TKJ5_9GAMM</name>
<keyword evidence="1" id="KW-0929">Antimicrobial</keyword>
<evidence type="ECO:0000313" key="4">
    <source>
        <dbReference type="Proteomes" id="UP000760480"/>
    </source>
</evidence>
<organism evidence="3 4">
    <name type="scientific">Candidatus Competibacter phosphatis</name>
    <dbReference type="NCBI Taxonomy" id="221280"/>
    <lineage>
        <taxon>Bacteria</taxon>
        <taxon>Pseudomonadati</taxon>
        <taxon>Pseudomonadota</taxon>
        <taxon>Gammaproteobacteria</taxon>
        <taxon>Candidatus Competibacteraceae</taxon>
        <taxon>Candidatus Competibacter</taxon>
    </lineage>
</organism>
<keyword evidence="2" id="KW-0081">Bacteriolytic enzyme</keyword>
<comment type="caution">
    <text evidence="3">The sequence shown here is derived from an EMBL/GenBank/DDBJ whole genome shotgun (WGS) entry which is preliminary data.</text>
</comment>
<dbReference type="EMBL" id="SPMZ01000023">
    <property type="protein sequence ID" value="NMQ19246.1"/>
    <property type="molecule type" value="Genomic_DNA"/>
</dbReference>
<sequence>MRASVKSQFRTFNAPLEGVVKYMYLDIKGLVTIGVGNLIDPINAALNLPFRYKNKPGVTNAGQSASRADIEAEWKLIKGKQELAQKGHRACEPLTKLELDDTAINTLIDQRLMQNESFLKRQKAFKDFDQWPADAQLGLLSMAWAMGPGFSASWPKFSAACEKMDFDAAAENCKMSEAGNPGVIPRNRANKRLFQNAAAVLAGEGDGFYKREILYYPQILLKPVIISN</sequence>
<accession>A0ABX1TKJ5</accession>
<dbReference type="SUPFAM" id="SSF53955">
    <property type="entry name" value="Lysozyme-like"/>
    <property type="match status" value="1"/>
</dbReference>
<dbReference type="InterPro" id="IPR023346">
    <property type="entry name" value="Lysozyme-like_dom_sf"/>
</dbReference>
<protein>
    <recommendedName>
        <fullName evidence="5">Lysozyme</fullName>
    </recommendedName>
</protein>
<reference evidence="3 4" key="1">
    <citation type="submission" date="2019-03" db="EMBL/GenBank/DDBJ databases">
        <title>Metabolic reconstructions from genomes of highly enriched 'Candidatus Accumulibacter' and 'Candidatus Competibacter' bioreactor populations.</title>
        <authorList>
            <person name="Annavajhala M.K."/>
            <person name="Welles L."/>
            <person name="Abbas B."/>
            <person name="Sorokin D."/>
            <person name="Park H."/>
            <person name="Van Loosdrecht M."/>
            <person name="Chandran K."/>
        </authorList>
    </citation>
    <scope>NUCLEOTIDE SEQUENCE [LARGE SCALE GENOMIC DNA]</scope>
    <source>
        <strain evidence="3 4">SBR_G</strain>
    </source>
</reference>
<gene>
    <name evidence="3" type="ORF">E4P82_08610</name>
</gene>
<dbReference type="Gene3D" id="1.10.530.40">
    <property type="match status" value="1"/>
</dbReference>
<dbReference type="Proteomes" id="UP000760480">
    <property type="component" value="Unassembled WGS sequence"/>
</dbReference>
<keyword evidence="4" id="KW-1185">Reference proteome</keyword>
<dbReference type="RefSeq" id="WP_169248507.1">
    <property type="nucleotide sequence ID" value="NZ_SPMZ01000023.1"/>
</dbReference>
<dbReference type="InterPro" id="IPR023347">
    <property type="entry name" value="Lysozyme_dom_sf"/>
</dbReference>
<evidence type="ECO:0000256" key="2">
    <source>
        <dbReference type="ARBA" id="ARBA00022638"/>
    </source>
</evidence>
<evidence type="ECO:0000256" key="1">
    <source>
        <dbReference type="ARBA" id="ARBA00022529"/>
    </source>
</evidence>
<evidence type="ECO:0000313" key="3">
    <source>
        <dbReference type="EMBL" id="NMQ19246.1"/>
    </source>
</evidence>
<proteinExistence type="predicted"/>
<evidence type="ECO:0008006" key="5">
    <source>
        <dbReference type="Google" id="ProtNLM"/>
    </source>
</evidence>